<evidence type="ECO:0000313" key="4">
    <source>
        <dbReference type="Proteomes" id="UP000243820"/>
    </source>
</evidence>
<reference evidence="3 4" key="1">
    <citation type="journal article" date="2017" name="BMC Genomics">
        <title>Genomic analysis of methanogenic archaea reveals a shift towards energy conservation.</title>
        <authorList>
            <person name="Gilmore S.P."/>
            <person name="Henske J.K."/>
            <person name="Sexton J.A."/>
            <person name="Solomon K.V."/>
            <person name="Seppala S."/>
            <person name="Yoo J.I."/>
            <person name="Huyett L.M."/>
            <person name="Pressman A."/>
            <person name="Cogan J.Z."/>
            <person name="Kivenson V."/>
            <person name="Peng X."/>
            <person name="Tan Y."/>
            <person name="Valentine D.L."/>
            <person name="O'Malley M.A."/>
        </authorList>
    </citation>
    <scope>NUCLEOTIDE SEQUENCE [LARGE SCALE GENOMIC DNA]</scope>
    <source>
        <strain evidence="3 4">XII</strain>
    </source>
</reference>
<evidence type="ECO:0000259" key="1">
    <source>
        <dbReference type="Pfam" id="PF00016"/>
    </source>
</evidence>
<protein>
    <submittedName>
        <fullName evidence="3">Ribulose 1,5-bisphosphate carboxylase</fullName>
    </submittedName>
</protein>
<feature type="domain" description="Ribulose bisphosphate carboxylase large subunit ferrodoxin-like N-terminal" evidence="2">
    <location>
        <begin position="2"/>
        <end position="109"/>
    </location>
</feature>
<dbReference type="GO" id="GO:0000287">
    <property type="term" value="F:magnesium ion binding"/>
    <property type="evidence" value="ECO:0007669"/>
    <property type="project" value="InterPro"/>
</dbReference>
<dbReference type="InterPro" id="IPR033966">
    <property type="entry name" value="RuBisCO"/>
</dbReference>
<dbReference type="InterPro" id="IPR036422">
    <property type="entry name" value="RuBisCO_lsu_N_sf"/>
</dbReference>
<dbReference type="PANTHER" id="PTHR42704:SF17">
    <property type="entry name" value="RIBULOSE BISPHOSPHATE CARBOXYLASE LARGE CHAIN"/>
    <property type="match status" value="1"/>
</dbReference>
<feature type="domain" description="Ribulose bisphosphate carboxylase large subunit C-terminal" evidence="1">
    <location>
        <begin position="132"/>
        <end position="400"/>
    </location>
</feature>
<dbReference type="InterPro" id="IPR000685">
    <property type="entry name" value="RuBisCO_lsu_C"/>
</dbReference>
<evidence type="ECO:0000259" key="2">
    <source>
        <dbReference type="Pfam" id="PF02788"/>
    </source>
</evidence>
<dbReference type="Pfam" id="PF02788">
    <property type="entry name" value="RuBisCO_large_N"/>
    <property type="match status" value="1"/>
</dbReference>
<organism evidence="3 4">
    <name type="scientific">Methanocorpusculum parvum</name>
    <dbReference type="NCBI Taxonomy" id="2193"/>
    <lineage>
        <taxon>Archaea</taxon>
        <taxon>Methanobacteriati</taxon>
        <taxon>Methanobacteriota</taxon>
        <taxon>Stenosarchaea group</taxon>
        <taxon>Methanomicrobia</taxon>
        <taxon>Methanomicrobiales</taxon>
        <taxon>Methanocorpusculaceae</taxon>
        <taxon>Methanocorpusculum</taxon>
    </lineage>
</organism>
<dbReference type="SFLD" id="SFLDS00014">
    <property type="entry name" value="RuBisCO"/>
    <property type="match status" value="1"/>
</dbReference>
<dbReference type="SUPFAM" id="SSF51649">
    <property type="entry name" value="RuBisCo, C-terminal domain"/>
    <property type="match status" value="1"/>
</dbReference>
<sequence length="403" mass="42545">MNDLIATYYFKPKAGVTPEYAAQAISEEQTTGTWTGISTVNEKTAYVHAYDGEVLELAPSGSGFQTKLSFPYEIFEPGNIPQYLSVVAGNLFGLGKLEAVRLLDIEIPKGLDGTGPKFGIEGIRKICGTETSRRPHVGTIIKPKVGLNPKDTAEVAYEAALGGVDLIKDDETLTDQKFCPLMVRLEMVMDALERAKEETGREVLYALNVTTGGDRILEIASNAVKAGANMLMVDVLTAGFSAVQCLASEPSINVPIHVHRTMHGALTRNPEHGIAMRPIAKLVRVCGGDQLHTGTVSGKMGGKADEILGDNRALTGPAGKLLTVFPVASGGLHPGKVNAEITTLGNEIVLQAGGGIHGHPDGTAAGARAMRQAVDAALAGVSANEYAKTHIELQKALDIWGSV</sequence>
<keyword evidence="4" id="KW-1185">Reference proteome</keyword>
<dbReference type="GO" id="GO:0015977">
    <property type="term" value="P:carbon fixation"/>
    <property type="evidence" value="ECO:0007669"/>
    <property type="project" value="InterPro"/>
</dbReference>
<dbReference type="Gene3D" id="3.30.70.150">
    <property type="entry name" value="RuBisCO large subunit, N-terminal domain"/>
    <property type="match status" value="1"/>
</dbReference>
<comment type="caution">
    <text evidence="3">The sequence shown here is derived from an EMBL/GenBank/DDBJ whole genome shotgun (WGS) entry which is preliminary data.</text>
</comment>
<proteinExistence type="predicted"/>
<dbReference type="PANTHER" id="PTHR42704">
    <property type="entry name" value="RIBULOSE BISPHOSPHATE CARBOXYLASE"/>
    <property type="match status" value="1"/>
</dbReference>
<dbReference type="GO" id="GO:0016984">
    <property type="term" value="F:ribulose-bisphosphate carboxylase activity"/>
    <property type="evidence" value="ECO:0007669"/>
    <property type="project" value="InterPro"/>
</dbReference>
<dbReference type="InterPro" id="IPR017443">
    <property type="entry name" value="RuBisCO_lsu_fd_N"/>
</dbReference>
<evidence type="ECO:0000313" key="3">
    <source>
        <dbReference type="EMBL" id="PAV09451.1"/>
    </source>
</evidence>
<dbReference type="Proteomes" id="UP000243820">
    <property type="component" value="Unassembled WGS sequence"/>
</dbReference>
<dbReference type="AlphaFoldDB" id="A0AAX0Q7X9"/>
<dbReference type="Gene3D" id="3.20.20.110">
    <property type="entry name" value="Ribulose bisphosphate carboxylase, large subunit, C-terminal domain"/>
    <property type="match status" value="1"/>
</dbReference>
<dbReference type="EMBL" id="LMVO01000012">
    <property type="protein sequence ID" value="PAV09451.1"/>
    <property type="molecule type" value="Genomic_DNA"/>
</dbReference>
<dbReference type="SFLD" id="SFLDG00301">
    <property type="entry name" value="RuBisCO-like_proteins"/>
    <property type="match status" value="1"/>
</dbReference>
<accession>A0AAX0Q7X9</accession>
<name>A0AAX0Q7X9_9EURY</name>
<dbReference type="InterPro" id="IPR036376">
    <property type="entry name" value="RuBisCO_lsu_C_sf"/>
</dbReference>
<dbReference type="SUPFAM" id="SSF54966">
    <property type="entry name" value="RuBisCO, large subunit, small (N-terminal) domain"/>
    <property type="match status" value="1"/>
</dbReference>
<gene>
    <name evidence="3" type="ORF">ASJ83_02405</name>
</gene>
<dbReference type="Pfam" id="PF00016">
    <property type="entry name" value="RuBisCO_large"/>
    <property type="match status" value="1"/>
</dbReference>
<dbReference type="RefSeq" id="WP_042699978.1">
    <property type="nucleotide sequence ID" value="NZ_LMVO01000012.1"/>
</dbReference>